<gene>
    <name evidence="1" type="ORF">Y1Q_0000161</name>
</gene>
<dbReference type="Proteomes" id="UP000050525">
    <property type="component" value="Unassembled WGS sequence"/>
</dbReference>
<comment type="caution">
    <text evidence="1">The sequence shown here is derived from an EMBL/GenBank/DDBJ whole genome shotgun (WGS) entry which is preliminary data.</text>
</comment>
<keyword evidence="2" id="KW-1185">Reference proteome</keyword>
<name>A0A151MY59_ALLMI</name>
<evidence type="ECO:0000313" key="1">
    <source>
        <dbReference type="EMBL" id="KYO29486.1"/>
    </source>
</evidence>
<protein>
    <submittedName>
        <fullName evidence="1">Uncharacterized protein</fullName>
    </submittedName>
</protein>
<reference evidence="1 2" key="1">
    <citation type="journal article" date="2012" name="Genome Biol.">
        <title>Sequencing three crocodilian genomes to illuminate the evolution of archosaurs and amniotes.</title>
        <authorList>
            <person name="St John J.A."/>
            <person name="Braun E.L."/>
            <person name="Isberg S.R."/>
            <person name="Miles L.G."/>
            <person name="Chong A.Y."/>
            <person name="Gongora J."/>
            <person name="Dalzell P."/>
            <person name="Moran C."/>
            <person name="Bed'hom B."/>
            <person name="Abzhanov A."/>
            <person name="Burgess S.C."/>
            <person name="Cooksey A.M."/>
            <person name="Castoe T.A."/>
            <person name="Crawford N.G."/>
            <person name="Densmore L.D."/>
            <person name="Drew J.C."/>
            <person name="Edwards S.V."/>
            <person name="Faircloth B.C."/>
            <person name="Fujita M.K."/>
            <person name="Greenwold M.J."/>
            <person name="Hoffmann F.G."/>
            <person name="Howard J.M."/>
            <person name="Iguchi T."/>
            <person name="Janes D.E."/>
            <person name="Khan S.Y."/>
            <person name="Kohno S."/>
            <person name="de Koning A.J."/>
            <person name="Lance S.L."/>
            <person name="McCarthy F.M."/>
            <person name="McCormack J.E."/>
            <person name="Merchant M.E."/>
            <person name="Peterson D.G."/>
            <person name="Pollock D.D."/>
            <person name="Pourmand N."/>
            <person name="Raney B.J."/>
            <person name="Roessler K.A."/>
            <person name="Sanford J.R."/>
            <person name="Sawyer R.H."/>
            <person name="Schmidt C.J."/>
            <person name="Triplett E.W."/>
            <person name="Tuberville T.D."/>
            <person name="Venegas-Anaya M."/>
            <person name="Howard J.T."/>
            <person name="Jarvis E.D."/>
            <person name="Guillette L.J.Jr."/>
            <person name="Glenn T.C."/>
            <person name="Green R.E."/>
            <person name="Ray D.A."/>
        </authorList>
    </citation>
    <scope>NUCLEOTIDE SEQUENCE [LARGE SCALE GENOMIC DNA]</scope>
    <source>
        <strain evidence="1">KSC_2009_1</strain>
    </source>
</reference>
<proteinExistence type="predicted"/>
<accession>A0A151MY59</accession>
<sequence>MKLYQPLDEVLTAMEMKLWHKALLANMEKLEPPPKMVVWSFEEMTCQSAFQSSVFGNLLTFIVSGFLHF</sequence>
<dbReference type="EMBL" id="AKHW03004672">
    <property type="protein sequence ID" value="KYO29486.1"/>
    <property type="molecule type" value="Genomic_DNA"/>
</dbReference>
<organism evidence="1 2">
    <name type="scientific">Alligator mississippiensis</name>
    <name type="common">American alligator</name>
    <dbReference type="NCBI Taxonomy" id="8496"/>
    <lineage>
        <taxon>Eukaryota</taxon>
        <taxon>Metazoa</taxon>
        <taxon>Chordata</taxon>
        <taxon>Craniata</taxon>
        <taxon>Vertebrata</taxon>
        <taxon>Euteleostomi</taxon>
        <taxon>Archelosauria</taxon>
        <taxon>Archosauria</taxon>
        <taxon>Crocodylia</taxon>
        <taxon>Alligatoridae</taxon>
        <taxon>Alligatorinae</taxon>
        <taxon>Alligator</taxon>
    </lineage>
</organism>
<dbReference type="AlphaFoldDB" id="A0A151MY59"/>
<evidence type="ECO:0000313" key="2">
    <source>
        <dbReference type="Proteomes" id="UP000050525"/>
    </source>
</evidence>